<comment type="caution">
    <text evidence="1">The sequence shown here is derived from an EMBL/GenBank/DDBJ whole genome shotgun (WGS) entry which is preliminary data.</text>
</comment>
<accession>A0ACC5RCI2</accession>
<sequence length="363" mass="38711">MTWQRLGRASRRGFLVGGSAWMGAMSFGALSPASAAKSPGRGDVEALLRKYRVPAVSVAAFEGDEITLEAAYGHQKAGGDPATPETRFQAASISKTANALCVLSLARDGKLDLDEPVNRRLTSWQVTGNGADKVTARMLLSHTGGTTVHGFAGYERDDVIPSVIDILNGQGAANSQPIVVDTPPGRKFRYSGGGITILQRLILDIETTSYHEVVAQRVLQPLGMSNSSMQQPRQPLSGKLAFGHTDKGETVRMDYHIYPEMAAAGLWTTPGDLARMLMALVGAAAGQDGAFLPKKLARQMITPVKSGAGLGVFIDNAGMINHSGVNWGFRAIYVANPRKRRGKIVMSNGENGEALNNAILKRI</sequence>
<name>A0ACC5RCI2_9HYPH</name>
<keyword evidence="2" id="KW-1185">Reference proteome</keyword>
<gene>
    <name evidence="1" type="ORF">JHL16_28400</name>
</gene>
<reference evidence="1" key="1">
    <citation type="submission" date="2021-01" db="EMBL/GenBank/DDBJ databases">
        <authorList>
            <person name="Sun Q."/>
        </authorList>
    </citation>
    <scope>NUCLEOTIDE SEQUENCE</scope>
    <source>
        <strain evidence="1">YIM B02566</strain>
    </source>
</reference>
<evidence type="ECO:0000313" key="1">
    <source>
        <dbReference type="EMBL" id="MBK1870318.1"/>
    </source>
</evidence>
<dbReference type="EMBL" id="JAENHL010000008">
    <property type="protein sequence ID" value="MBK1870318.1"/>
    <property type="molecule type" value="Genomic_DNA"/>
</dbReference>
<dbReference type="Proteomes" id="UP000616151">
    <property type="component" value="Unassembled WGS sequence"/>
</dbReference>
<evidence type="ECO:0000313" key="2">
    <source>
        <dbReference type="Proteomes" id="UP000616151"/>
    </source>
</evidence>
<protein>
    <submittedName>
        <fullName evidence="1">Beta-lactamase family protein</fullName>
    </submittedName>
</protein>
<organism evidence="1 2">
    <name type="scientific">Taklimakanibacter albus</name>
    <dbReference type="NCBI Taxonomy" id="2800327"/>
    <lineage>
        <taxon>Bacteria</taxon>
        <taxon>Pseudomonadati</taxon>
        <taxon>Pseudomonadota</taxon>
        <taxon>Alphaproteobacteria</taxon>
        <taxon>Hyphomicrobiales</taxon>
        <taxon>Aestuariivirgaceae</taxon>
        <taxon>Taklimakanibacter</taxon>
    </lineage>
</organism>
<proteinExistence type="predicted"/>